<dbReference type="STRING" id="1294263.JCM21531_3059"/>
<gene>
    <name evidence="2" type="ORF">JCM21531_3059</name>
</gene>
<name>W4V8J1_9FIRM</name>
<evidence type="ECO:0000313" key="2">
    <source>
        <dbReference type="EMBL" id="GAE89522.1"/>
    </source>
</evidence>
<feature type="region of interest" description="Disordered" evidence="1">
    <location>
        <begin position="23"/>
        <end position="53"/>
    </location>
</feature>
<dbReference type="EMBL" id="BAVR01000039">
    <property type="protein sequence ID" value="GAE89522.1"/>
    <property type="molecule type" value="Genomic_DNA"/>
</dbReference>
<organism evidence="2 3">
    <name type="scientific">Acetivibrio straminisolvens JCM 21531</name>
    <dbReference type="NCBI Taxonomy" id="1294263"/>
    <lineage>
        <taxon>Bacteria</taxon>
        <taxon>Bacillati</taxon>
        <taxon>Bacillota</taxon>
        <taxon>Clostridia</taxon>
        <taxon>Eubacteriales</taxon>
        <taxon>Oscillospiraceae</taxon>
        <taxon>Acetivibrio</taxon>
    </lineage>
</organism>
<dbReference type="RefSeq" id="WP_157833675.1">
    <property type="nucleotide sequence ID" value="NZ_BAVR01000039.1"/>
</dbReference>
<dbReference type="Proteomes" id="UP000019109">
    <property type="component" value="Unassembled WGS sequence"/>
</dbReference>
<keyword evidence="3" id="KW-1185">Reference proteome</keyword>
<evidence type="ECO:0000313" key="3">
    <source>
        <dbReference type="Proteomes" id="UP000019109"/>
    </source>
</evidence>
<dbReference type="AlphaFoldDB" id="W4V8J1"/>
<accession>W4V8J1</accession>
<comment type="caution">
    <text evidence="2">The sequence shown here is derived from an EMBL/GenBank/DDBJ whole genome shotgun (WGS) entry which is preliminary data.</text>
</comment>
<sequence>MKFRRKHDNVILEPRSEIVVEQLRKNPEYEEVKEDQEKADASKTGKAKGDKSK</sequence>
<evidence type="ECO:0000256" key="1">
    <source>
        <dbReference type="SAM" id="MobiDB-lite"/>
    </source>
</evidence>
<proteinExistence type="predicted"/>
<reference evidence="2" key="1">
    <citation type="journal article" date="2014" name="Genome Announc.">
        <title>Draft Genome Sequence of Clostridium straminisolvens Strain JCM 21531T, Isolated from a Cellulose-Degrading Bacterial Community.</title>
        <authorList>
            <person name="Yuki M."/>
            <person name="Oshima K."/>
            <person name="Suda W."/>
            <person name="Sakamoto M."/>
            <person name="Kitamura K."/>
            <person name="Iida T."/>
            <person name="Hattori M."/>
            <person name="Ohkuma M."/>
        </authorList>
    </citation>
    <scope>NUCLEOTIDE SEQUENCE [LARGE SCALE GENOMIC DNA]</scope>
    <source>
        <strain evidence="2">JCM 21531</strain>
    </source>
</reference>
<protein>
    <submittedName>
        <fullName evidence="2">Uncharacterized protein</fullName>
    </submittedName>
</protein>